<organism evidence="2 3">
    <name type="scientific">Streptomyces justiciae</name>
    <dbReference type="NCBI Taxonomy" id="2780140"/>
    <lineage>
        <taxon>Bacteria</taxon>
        <taxon>Bacillati</taxon>
        <taxon>Actinomycetota</taxon>
        <taxon>Actinomycetes</taxon>
        <taxon>Kitasatosporales</taxon>
        <taxon>Streptomycetaceae</taxon>
        <taxon>Streptomyces</taxon>
    </lineage>
</organism>
<dbReference type="Proteomes" id="UP001257948">
    <property type="component" value="Unassembled WGS sequence"/>
</dbReference>
<name>A0ABU3M022_9ACTN</name>
<dbReference type="InterPro" id="IPR045639">
    <property type="entry name" value="DUF6408"/>
</dbReference>
<reference evidence="3" key="1">
    <citation type="submission" date="2023-07" db="EMBL/GenBank/DDBJ databases">
        <title>Draft genome sequence of the endophytic actinobacterium Streptomyces justiciae WPN32, a potential antibiotic producer.</title>
        <authorList>
            <person name="Yasawong M."/>
            <person name="Pana W."/>
            <person name="Ganta P."/>
            <person name="Santapan N."/>
            <person name="Songngamsuk T."/>
            <person name="Phatcharaharikarn M."/>
            <person name="Kerdtoob S."/>
            <person name="Nantapong N."/>
        </authorList>
    </citation>
    <scope>NUCLEOTIDE SEQUENCE [LARGE SCALE GENOMIC DNA]</scope>
    <source>
        <strain evidence="3">WPN32</strain>
    </source>
</reference>
<sequence>MNTDEYKSARRTWPREVLVGAAAGVVSNLVLAALTAAARLLF</sequence>
<dbReference type="EMBL" id="JAVTLL010000021">
    <property type="protein sequence ID" value="MDT7844738.1"/>
    <property type="molecule type" value="Genomic_DNA"/>
</dbReference>
<keyword evidence="1" id="KW-1133">Transmembrane helix</keyword>
<keyword evidence="1" id="KW-0812">Transmembrane</keyword>
<keyword evidence="3" id="KW-1185">Reference proteome</keyword>
<proteinExistence type="predicted"/>
<comment type="caution">
    <text evidence="2">The sequence shown here is derived from an EMBL/GenBank/DDBJ whole genome shotgun (WGS) entry which is preliminary data.</text>
</comment>
<accession>A0ABU3M022</accession>
<gene>
    <name evidence="2" type="ORF">RQC66_28880</name>
</gene>
<keyword evidence="1" id="KW-0472">Membrane</keyword>
<evidence type="ECO:0000256" key="1">
    <source>
        <dbReference type="SAM" id="Phobius"/>
    </source>
</evidence>
<evidence type="ECO:0000313" key="2">
    <source>
        <dbReference type="EMBL" id="MDT7844738.1"/>
    </source>
</evidence>
<dbReference type="Pfam" id="PF19946">
    <property type="entry name" value="DUF6408"/>
    <property type="match status" value="1"/>
</dbReference>
<dbReference type="RefSeq" id="WP_314204539.1">
    <property type="nucleotide sequence ID" value="NZ_JAVTLL010000021.1"/>
</dbReference>
<evidence type="ECO:0000313" key="3">
    <source>
        <dbReference type="Proteomes" id="UP001257948"/>
    </source>
</evidence>
<feature type="transmembrane region" description="Helical" evidence="1">
    <location>
        <begin position="17"/>
        <end position="41"/>
    </location>
</feature>
<protein>
    <submittedName>
        <fullName evidence="2">DUF6408 family protein</fullName>
    </submittedName>
</protein>